<dbReference type="Gene3D" id="1.10.10.1710">
    <property type="entry name" value="Deoxyribodipyrimidine photolyase-related"/>
    <property type="match status" value="1"/>
</dbReference>
<dbReference type="Pfam" id="PF04244">
    <property type="entry name" value="DPRP"/>
    <property type="match status" value="1"/>
</dbReference>
<dbReference type="PANTHER" id="PTHR38657:SF1">
    <property type="entry name" value="SLR1343 PROTEIN"/>
    <property type="match status" value="1"/>
</dbReference>
<name>A0A6J4S862_9SPHN</name>
<dbReference type="Gene3D" id="3.40.50.620">
    <property type="entry name" value="HUPs"/>
    <property type="match status" value="1"/>
</dbReference>
<dbReference type="InterPro" id="IPR007357">
    <property type="entry name" value="PhrB-like"/>
</dbReference>
<dbReference type="SUPFAM" id="SSF48173">
    <property type="entry name" value="Cryptochrome/photolyase FAD-binding domain"/>
    <property type="match status" value="1"/>
</dbReference>
<dbReference type="PANTHER" id="PTHR38657">
    <property type="entry name" value="SLR1343 PROTEIN"/>
    <property type="match status" value="1"/>
</dbReference>
<dbReference type="AlphaFoldDB" id="A0A6J4S862"/>
<dbReference type="Gene3D" id="1.10.579.10">
    <property type="entry name" value="DNA Cyclobutane Dipyrimidine Photolyase, subunit A, domain 3"/>
    <property type="match status" value="1"/>
</dbReference>
<dbReference type="InterPro" id="IPR036134">
    <property type="entry name" value="Crypto/Photolyase_FAD-like_sf"/>
</dbReference>
<dbReference type="InterPro" id="IPR052551">
    <property type="entry name" value="UV-DNA_repair_photolyase"/>
</dbReference>
<dbReference type="EMBL" id="CADCVW010000028">
    <property type="protein sequence ID" value="CAA9488775.1"/>
    <property type="molecule type" value="Genomic_DNA"/>
</dbReference>
<dbReference type="Gene3D" id="1.25.40.80">
    <property type="match status" value="1"/>
</dbReference>
<sequence length="520" mass="59368">MTTLIPILGDQLSPDISSLRGADPAGCVLLMMEVAAEARYVRHHRRKLAYVLSAMRHHALALRRAGWTVDYVRLDDPDNTGSFTGEVERAAKRHKAKRIVVTEAGEWRVKEMLDGWGALLGVPVEVREDGRFVASHEDFRRWADTRPDLVMEFFYRDQRRRTGLLMDGDEPEGGRWNYDRENRRPGRRDLFTPRPPRFPADRVTRDVIELVRERFPDLQGSLNDWDLAVTRADAERARDWFLDHALAGFGAYQDAMVTGEPLLWHGRLSGYINSGLLDPLELCRQVEARYRAGCAPLNSAEGFIRQIIGWREYMRGTYWRAGPVYIEQNYLRAERPLPAFYWTGATHMNCLAQTVQQTWALSYAHHIQRLMILGNFAMLIGADPKTVHAWYMEVYFDAYEWVTLPNVVGMSQYGDGGLLGSKPYAASGAYIDRMSDYCQGCRYDPAERVGDRACPFNALYWDFLDRHRTKEAVGGNPRLAPAYLNWDRKQASEREVIRARAATLLARLDGAAEADKASTA</sequence>
<reference evidence="1" key="1">
    <citation type="submission" date="2020-02" db="EMBL/GenBank/DDBJ databases">
        <authorList>
            <person name="Meier V. D."/>
        </authorList>
    </citation>
    <scope>NUCLEOTIDE SEQUENCE</scope>
    <source>
        <strain evidence="1">AVDCRST_MAG39</strain>
    </source>
</reference>
<keyword evidence="1" id="KW-0456">Lyase</keyword>
<accession>A0A6J4S862</accession>
<dbReference type="GO" id="GO:0016829">
    <property type="term" value="F:lyase activity"/>
    <property type="evidence" value="ECO:0007669"/>
    <property type="project" value="UniProtKB-KW"/>
</dbReference>
<dbReference type="InterPro" id="IPR014729">
    <property type="entry name" value="Rossmann-like_a/b/a_fold"/>
</dbReference>
<protein>
    <submittedName>
        <fullName evidence="1">Deoxyribodipyrimidine photolyase</fullName>
    </submittedName>
</protein>
<evidence type="ECO:0000313" key="1">
    <source>
        <dbReference type="EMBL" id="CAA9488775.1"/>
    </source>
</evidence>
<gene>
    <name evidence="1" type="ORF">AVDCRST_MAG39-628</name>
</gene>
<organism evidence="1">
    <name type="scientific">uncultured Sphingomonadaceae bacterium</name>
    <dbReference type="NCBI Taxonomy" id="169976"/>
    <lineage>
        <taxon>Bacteria</taxon>
        <taxon>Pseudomonadati</taxon>
        <taxon>Pseudomonadota</taxon>
        <taxon>Alphaproteobacteria</taxon>
        <taxon>Sphingomonadales</taxon>
        <taxon>Sphingomonadaceae</taxon>
        <taxon>environmental samples</taxon>
    </lineage>
</organism>
<proteinExistence type="predicted"/>